<evidence type="ECO:0000256" key="5">
    <source>
        <dbReference type="ARBA" id="ARBA00023004"/>
    </source>
</evidence>
<reference evidence="9 10" key="1">
    <citation type="submission" date="2016-11" db="EMBL/GenBank/DDBJ databases">
        <authorList>
            <person name="Jaros S."/>
            <person name="Januszkiewicz K."/>
            <person name="Wedrychowicz H."/>
        </authorList>
    </citation>
    <scope>NUCLEOTIDE SEQUENCE [LARGE SCALE GENOMIC DNA]</scope>
    <source>
        <strain evidence="9 10">DSM 44523</strain>
    </source>
</reference>
<feature type="region of interest" description="Disordered" evidence="8">
    <location>
        <begin position="1"/>
        <end position="22"/>
    </location>
</feature>
<dbReference type="PANTHER" id="PTHR46696:SF1">
    <property type="entry name" value="CYTOCHROME P450 YJIB-RELATED"/>
    <property type="match status" value="1"/>
</dbReference>
<proteinExistence type="inferred from homology"/>
<dbReference type="CDD" id="cd11031">
    <property type="entry name" value="Cyp158A-like"/>
    <property type="match status" value="1"/>
</dbReference>
<dbReference type="InterPro" id="IPR017972">
    <property type="entry name" value="Cyt_P450_CS"/>
</dbReference>
<dbReference type="EMBL" id="FQVN01000004">
    <property type="protein sequence ID" value="SHF59884.1"/>
    <property type="molecule type" value="Genomic_DNA"/>
</dbReference>
<dbReference type="GO" id="GO:0004497">
    <property type="term" value="F:monooxygenase activity"/>
    <property type="evidence" value="ECO:0007669"/>
    <property type="project" value="UniProtKB-KW"/>
</dbReference>
<accession>A0A1M5CZ21</accession>
<dbReference type="Pfam" id="PF00067">
    <property type="entry name" value="p450"/>
    <property type="match status" value="1"/>
</dbReference>
<dbReference type="PANTHER" id="PTHR46696">
    <property type="entry name" value="P450, PUTATIVE (EUROFUNG)-RELATED"/>
    <property type="match status" value="1"/>
</dbReference>
<comment type="similarity">
    <text evidence="1 7">Belongs to the cytochrome P450 family.</text>
</comment>
<name>A0A1M5CZ21_STRHI</name>
<dbReference type="InterPro" id="IPR002397">
    <property type="entry name" value="Cyt_P450_B"/>
</dbReference>
<dbReference type="GO" id="GO:0005506">
    <property type="term" value="F:iron ion binding"/>
    <property type="evidence" value="ECO:0007669"/>
    <property type="project" value="InterPro"/>
</dbReference>
<keyword evidence="4 7" id="KW-0560">Oxidoreductase</keyword>
<evidence type="ECO:0000256" key="4">
    <source>
        <dbReference type="ARBA" id="ARBA00023002"/>
    </source>
</evidence>
<dbReference type="InterPro" id="IPR001128">
    <property type="entry name" value="Cyt_P450"/>
</dbReference>
<keyword evidence="5 7" id="KW-0408">Iron</keyword>
<dbReference type="PROSITE" id="PS00086">
    <property type="entry name" value="CYTOCHROME_P450"/>
    <property type="match status" value="1"/>
</dbReference>
<dbReference type="RefSeq" id="WP_073483174.1">
    <property type="nucleotide sequence ID" value="NZ_FQVN01000004.1"/>
</dbReference>
<evidence type="ECO:0000313" key="10">
    <source>
        <dbReference type="Proteomes" id="UP000184501"/>
    </source>
</evidence>
<dbReference type="GO" id="GO:0020037">
    <property type="term" value="F:heme binding"/>
    <property type="evidence" value="ECO:0007669"/>
    <property type="project" value="InterPro"/>
</dbReference>
<dbReference type="AlphaFoldDB" id="A0A1M5CZ21"/>
<gene>
    <name evidence="9" type="ORF">SAMN05444320_104227</name>
</gene>
<organism evidence="9 10">
    <name type="scientific">Streptoalloteichus hindustanus</name>
    <dbReference type="NCBI Taxonomy" id="2017"/>
    <lineage>
        <taxon>Bacteria</taxon>
        <taxon>Bacillati</taxon>
        <taxon>Actinomycetota</taxon>
        <taxon>Actinomycetes</taxon>
        <taxon>Pseudonocardiales</taxon>
        <taxon>Pseudonocardiaceae</taxon>
        <taxon>Streptoalloteichus</taxon>
    </lineage>
</organism>
<dbReference type="InterPro" id="IPR036396">
    <property type="entry name" value="Cyt_P450_sf"/>
</dbReference>
<keyword evidence="10" id="KW-1185">Reference proteome</keyword>
<keyword evidence="2 7" id="KW-0349">Heme</keyword>
<keyword evidence="3 7" id="KW-0479">Metal-binding</keyword>
<protein>
    <submittedName>
        <fullName evidence="9">Cytochrome P450</fullName>
    </submittedName>
</protein>
<dbReference type="Gene3D" id="1.10.630.10">
    <property type="entry name" value="Cytochrome P450"/>
    <property type="match status" value="1"/>
</dbReference>
<dbReference type="Proteomes" id="UP000184501">
    <property type="component" value="Unassembled WGS sequence"/>
</dbReference>
<sequence>MPFESAPAPFPFRSSPTPLDLPPDYARLRRRAPASRVRLPTGDTAWLVTSHAGVRGVLTDPLLSRAAAVRPRGPRCNAVVHEPTTLGAMDPPEHTRLRRLVAPAFTARRIERLRPGVERLVRRRVDAIVHSGPPADLVAELAQPLPITVICELLGVPEGDRAAFHAWAEVFLSAGGHPPHEVHAARARFQRYFAELIAARRARDGDDLLRALAAAHSDEDRLSQAELVNLCVSLLVNGFATTTTQIVNSLVALFRHPDELARLRADPGLVPLAVEELLRFVPHRSDGGAVRVATGTVELCGVEIPAGDGVIPAVSAANHDPDVFPAPDRLDVGRARNPHLTFGHGIHHCLGVHLARLELTTVLDALVRRLPRLRLAVAEHELRWHTDTLLPSPVHLPVTW</sequence>
<dbReference type="STRING" id="2017.SAMN05444320_104227"/>
<dbReference type="SUPFAM" id="SSF48264">
    <property type="entry name" value="Cytochrome P450"/>
    <property type="match status" value="1"/>
</dbReference>
<dbReference type="OrthoDB" id="4133219at2"/>
<evidence type="ECO:0000256" key="6">
    <source>
        <dbReference type="ARBA" id="ARBA00023033"/>
    </source>
</evidence>
<evidence type="ECO:0000256" key="7">
    <source>
        <dbReference type="RuleBase" id="RU000461"/>
    </source>
</evidence>
<dbReference type="FunFam" id="1.10.630.10:FF:000018">
    <property type="entry name" value="Cytochrome P450 monooxygenase"/>
    <property type="match status" value="1"/>
</dbReference>
<evidence type="ECO:0000256" key="2">
    <source>
        <dbReference type="ARBA" id="ARBA00022617"/>
    </source>
</evidence>
<dbReference type="GO" id="GO:0016705">
    <property type="term" value="F:oxidoreductase activity, acting on paired donors, with incorporation or reduction of molecular oxygen"/>
    <property type="evidence" value="ECO:0007669"/>
    <property type="project" value="InterPro"/>
</dbReference>
<evidence type="ECO:0000256" key="8">
    <source>
        <dbReference type="SAM" id="MobiDB-lite"/>
    </source>
</evidence>
<evidence type="ECO:0000256" key="1">
    <source>
        <dbReference type="ARBA" id="ARBA00010617"/>
    </source>
</evidence>
<keyword evidence="6 7" id="KW-0503">Monooxygenase</keyword>
<evidence type="ECO:0000313" key="9">
    <source>
        <dbReference type="EMBL" id="SHF59884.1"/>
    </source>
</evidence>
<evidence type="ECO:0000256" key="3">
    <source>
        <dbReference type="ARBA" id="ARBA00022723"/>
    </source>
</evidence>
<feature type="compositionally biased region" description="Low complexity" evidence="8">
    <location>
        <begin position="1"/>
        <end position="18"/>
    </location>
</feature>
<dbReference type="PRINTS" id="PR00359">
    <property type="entry name" value="BP450"/>
</dbReference>